<name>A0A7Y6NQN8_9BURK</name>
<dbReference type="RefSeq" id="WP_176070395.1">
    <property type="nucleotide sequence ID" value="NZ_JABWMJ010000008.1"/>
</dbReference>
<accession>A0A7Y6NQN8</accession>
<dbReference type="GO" id="GO:0000976">
    <property type="term" value="F:transcription cis-regulatory region binding"/>
    <property type="evidence" value="ECO:0007669"/>
    <property type="project" value="TreeGrafter"/>
</dbReference>
<evidence type="ECO:0000256" key="3">
    <source>
        <dbReference type="PROSITE-ProRule" id="PRU00335"/>
    </source>
</evidence>
<comment type="caution">
    <text evidence="5">The sequence shown here is derived from an EMBL/GenBank/DDBJ whole genome shotgun (WGS) entry which is preliminary data.</text>
</comment>
<feature type="DNA-binding region" description="H-T-H motif" evidence="3">
    <location>
        <begin position="30"/>
        <end position="49"/>
    </location>
</feature>
<dbReference type="PROSITE" id="PS50977">
    <property type="entry name" value="HTH_TETR_2"/>
    <property type="match status" value="1"/>
</dbReference>
<dbReference type="InterPro" id="IPR050109">
    <property type="entry name" value="HTH-type_TetR-like_transc_reg"/>
</dbReference>
<evidence type="ECO:0000256" key="1">
    <source>
        <dbReference type="ARBA" id="ARBA00023054"/>
    </source>
</evidence>
<dbReference type="Pfam" id="PF17932">
    <property type="entry name" value="TetR_C_24"/>
    <property type="match status" value="1"/>
</dbReference>
<dbReference type="SUPFAM" id="SSF48498">
    <property type="entry name" value="Tetracyclin repressor-like, C-terminal domain"/>
    <property type="match status" value="1"/>
</dbReference>
<dbReference type="InterPro" id="IPR009057">
    <property type="entry name" value="Homeodomain-like_sf"/>
</dbReference>
<dbReference type="AlphaFoldDB" id="A0A7Y6NQN8"/>
<keyword evidence="2 3" id="KW-0238">DNA-binding</keyword>
<keyword evidence="6" id="KW-1185">Reference proteome</keyword>
<dbReference type="EMBL" id="JABWMJ010000008">
    <property type="protein sequence ID" value="NUZ07560.1"/>
    <property type="molecule type" value="Genomic_DNA"/>
</dbReference>
<evidence type="ECO:0000256" key="2">
    <source>
        <dbReference type="ARBA" id="ARBA00023125"/>
    </source>
</evidence>
<proteinExistence type="predicted"/>
<organism evidence="5 6">
    <name type="scientific">Piscinibacter koreensis</name>
    <dbReference type="NCBI Taxonomy" id="2742824"/>
    <lineage>
        <taxon>Bacteria</taxon>
        <taxon>Pseudomonadati</taxon>
        <taxon>Pseudomonadota</taxon>
        <taxon>Betaproteobacteria</taxon>
        <taxon>Burkholderiales</taxon>
        <taxon>Sphaerotilaceae</taxon>
        <taxon>Piscinibacter</taxon>
    </lineage>
</organism>
<dbReference type="InterPro" id="IPR036271">
    <property type="entry name" value="Tet_transcr_reg_TetR-rel_C_sf"/>
</dbReference>
<dbReference type="InterPro" id="IPR041490">
    <property type="entry name" value="KstR2_TetR_C"/>
</dbReference>
<dbReference type="GO" id="GO:0003700">
    <property type="term" value="F:DNA-binding transcription factor activity"/>
    <property type="evidence" value="ECO:0007669"/>
    <property type="project" value="TreeGrafter"/>
</dbReference>
<evidence type="ECO:0000313" key="6">
    <source>
        <dbReference type="Proteomes" id="UP000529637"/>
    </source>
</evidence>
<dbReference type="SUPFAM" id="SSF46689">
    <property type="entry name" value="Homeodomain-like"/>
    <property type="match status" value="1"/>
</dbReference>
<dbReference type="PANTHER" id="PTHR30055">
    <property type="entry name" value="HTH-TYPE TRANSCRIPTIONAL REGULATOR RUTR"/>
    <property type="match status" value="1"/>
</dbReference>
<evidence type="ECO:0000313" key="5">
    <source>
        <dbReference type="EMBL" id="NUZ07560.1"/>
    </source>
</evidence>
<evidence type="ECO:0000259" key="4">
    <source>
        <dbReference type="PROSITE" id="PS50977"/>
    </source>
</evidence>
<protein>
    <submittedName>
        <fullName evidence="5">TetR/AcrR family transcriptional regulator</fullName>
    </submittedName>
</protein>
<gene>
    <name evidence="5" type="ORF">HQN59_17480</name>
</gene>
<feature type="domain" description="HTH tetR-type" evidence="4">
    <location>
        <begin position="7"/>
        <end position="67"/>
    </location>
</feature>
<dbReference type="Gene3D" id="1.10.357.10">
    <property type="entry name" value="Tetracycline Repressor, domain 2"/>
    <property type="match status" value="1"/>
</dbReference>
<dbReference type="PANTHER" id="PTHR30055:SF183">
    <property type="entry name" value="NUCLEOID OCCLUSION FACTOR SLMA"/>
    <property type="match status" value="1"/>
</dbReference>
<keyword evidence="1" id="KW-0175">Coiled coil</keyword>
<dbReference type="Proteomes" id="UP000529637">
    <property type="component" value="Unassembled WGS sequence"/>
</dbReference>
<sequence>MTQQVDSHRRQEILRAAASLFRRQGFERTSVRQIAVELGIKSGSLFYHFATKEELLVTVMEEGIRDVHASVQEGLATECRLPEQLLAMVRRHLTALLGANLDALMVLVYEWRSLSEPAVRRVMASRNRYEDLWDRAIRAAAANGWVDSDVVLVRQTVLGALNWAGQWYRASSRLGVDGLSTRMFAILMPAVHAQLGCGSQQGIARGACVADLSDVVADCSGRAASSITPQLPAAEEFP</sequence>
<dbReference type="PRINTS" id="PR00455">
    <property type="entry name" value="HTHTETR"/>
</dbReference>
<reference evidence="5 6" key="1">
    <citation type="submission" date="2020-06" db="EMBL/GenBank/DDBJ databases">
        <title>Schlegella sp. ID0723 isolated from air conditioner.</title>
        <authorList>
            <person name="Kim D.Y."/>
            <person name="Kim D.-U."/>
        </authorList>
    </citation>
    <scope>NUCLEOTIDE SEQUENCE [LARGE SCALE GENOMIC DNA]</scope>
    <source>
        <strain evidence="5 6">ID0723</strain>
    </source>
</reference>
<dbReference type="Pfam" id="PF00440">
    <property type="entry name" value="TetR_N"/>
    <property type="match status" value="1"/>
</dbReference>
<dbReference type="InterPro" id="IPR001647">
    <property type="entry name" value="HTH_TetR"/>
</dbReference>